<dbReference type="EMBL" id="BQNB010014713">
    <property type="protein sequence ID" value="GJT31516.1"/>
    <property type="molecule type" value="Genomic_DNA"/>
</dbReference>
<name>A0ABQ5D022_9ASTR</name>
<evidence type="ECO:0000313" key="1">
    <source>
        <dbReference type="EMBL" id="GJT31516.1"/>
    </source>
</evidence>
<reference evidence="1" key="1">
    <citation type="journal article" date="2022" name="Int. J. Mol. Sci.">
        <title>Draft Genome of Tanacetum Coccineum: Genomic Comparison of Closely Related Tanacetum-Family Plants.</title>
        <authorList>
            <person name="Yamashiro T."/>
            <person name="Shiraishi A."/>
            <person name="Nakayama K."/>
            <person name="Satake H."/>
        </authorList>
    </citation>
    <scope>NUCLEOTIDE SEQUENCE</scope>
</reference>
<protein>
    <submittedName>
        <fullName evidence="1">Uncharacterized protein</fullName>
    </submittedName>
</protein>
<evidence type="ECO:0000313" key="2">
    <source>
        <dbReference type="Proteomes" id="UP001151760"/>
    </source>
</evidence>
<accession>A0ABQ5D022</accession>
<dbReference type="Proteomes" id="UP001151760">
    <property type="component" value="Unassembled WGS sequence"/>
</dbReference>
<keyword evidence="2" id="KW-1185">Reference proteome</keyword>
<organism evidence="1 2">
    <name type="scientific">Tanacetum coccineum</name>
    <dbReference type="NCBI Taxonomy" id="301880"/>
    <lineage>
        <taxon>Eukaryota</taxon>
        <taxon>Viridiplantae</taxon>
        <taxon>Streptophyta</taxon>
        <taxon>Embryophyta</taxon>
        <taxon>Tracheophyta</taxon>
        <taxon>Spermatophyta</taxon>
        <taxon>Magnoliopsida</taxon>
        <taxon>eudicotyledons</taxon>
        <taxon>Gunneridae</taxon>
        <taxon>Pentapetalae</taxon>
        <taxon>asterids</taxon>
        <taxon>campanulids</taxon>
        <taxon>Asterales</taxon>
        <taxon>Asteraceae</taxon>
        <taxon>Asteroideae</taxon>
        <taxon>Anthemideae</taxon>
        <taxon>Anthemidinae</taxon>
        <taxon>Tanacetum</taxon>
    </lineage>
</organism>
<proteinExistence type="predicted"/>
<reference evidence="1" key="2">
    <citation type="submission" date="2022-01" db="EMBL/GenBank/DDBJ databases">
        <authorList>
            <person name="Yamashiro T."/>
            <person name="Shiraishi A."/>
            <person name="Satake H."/>
            <person name="Nakayama K."/>
        </authorList>
    </citation>
    <scope>NUCLEOTIDE SEQUENCE</scope>
</reference>
<gene>
    <name evidence="1" type="ORF">Tco_0921935</name>
</gene>
<sequence length="105" mass="11603">MVQKPISLTNRNANKLLDVSAVHLTYISSKLESKVVPPAGKDRYITTNGIHGSSDAMHNPSTIRDISQKKLVTFVTEIPRLLLTFSLRVVDIKLVAVCSTEPPIY</sequence>
<comment type="caution">
    <text evidence="1">The sequence shown here is derived from an EMBL/GenBank/DDBJ whole genome shotgun (WGS) entry which is preliminary data.</text>
</comment>